<evidence type="ECO:0008006" key="5">
    <source>
        <dbReference type="Google" id="ProtNLM"/>
    </source>
</evidence>
<dbReference type="AlphaFoldDB" id="A0A1G2LD78"/>
<feature type="transmembrane region" description="Helical" evidence="2">
    <location>
        <begin position="20"/>
        <end position="39"/>
    </location>
</feature>
<feature type="region of interest" description="Disordered" evidence="1">
    <location>
        <begin position="160"/>
        <end position="190"/>
    </location>
</feature>
<keyword evidence="2" id="KW-1133">Transmembrane helix</keyword>
<gene>
    <name evidence="3" type="ORF">A3A44_01805</name>
</gene>
<reference evidence="3 4" key="1">
    <citation type="journal article" date="2016" name="Nat. Commun.">
        <title>Thousands of microbial genomes shed light on interconnected biogeochemical processes in an aquifer system.</title>
        <authorList>
            <person name="Anantharaman K."/>
            <person name="Brown C.T."/>
            <person name="Hug L.A."/>
            <person name="Sharon I."/>
            <person name="Castelle C.J."/>
            <person name="Probst A.J."/>
            <person name="Thomas B.C."/>
            <person name="Singh A."/>
            <person name="Wilkins M.J."/>
            <person name="Karaoz U."/>
            <person name="Brodie E.L."/>
            <person name="Williams K.H."/>
            <person name="Hubbard S.S."/>
            <person name="Banfield J.F."/>
        </authorList>
    </citation>
    <scope>NUCLEOTIDE SEQUENCE [LARGE SCALE GENOMIC DNA]</scope>
</reference>
<comment type="caution">
    <text evidence="3">The sequence shown here is derived from an EMBL/GenBank/DDBJ whole genome shotgun (WGS) entry which is preliminary data.</text>
</comment>
<evidence type="ECO:0000313" key="3">
    <source>
        <dbReference type="EMBL" id="OHA08759.1"/>
    </source>
</evidence>
<name>A0A1G2LD78_9BACT</name>
<dbReference type="InterPro" id="IPR013783">
    <property type="entry name" value="Ig-like_fold"/>
</dbReference>
<organism evidence="3 4">
    <name type="scientific">Candidatus Sungbacteria bacterium RIFCSPLOWO2_01_FULL_60_25</name>
    <dbReference type="NCBI Taxonomy" id="1802281"/>
    <lineage>
        <taxon>Bacteria</taxon>
        <taxon>Candidatus Sungiibacteriota</taxon>
    </lineage>
</organism>
<protein>
    <recommendedName>
        <fullName evidence="5">CARDB domain-containing protein</fullName>
    </recommendedName>
</protein>
<evidence type="ECO:0000256" key="1">
    <source>
        <dbReference type="SAM" id="MobiDB-lite"/>
    </source>
</evidence>
<dbReference type="Proteomes" id="UP000178977">
    <property type="component" value="Unassembled WGS sequence"/>
</dbReference>
<evidence type="ECO:0000256" key="2">
    <source>
        <dbReference type="SAM" id="Phobius"/>
    </source>
</evidence>
<keyword evidence="2" id="KW-0812">Transmembrane</keyword>
<dbReference type="Gene3D" id="2.60.40.10">
    <property type="entry name" value="Immunoglobulins"/>
    <property type="match status" value="1"/>
</dbReference>
<proteinExistence type="predicted"/>
<keyword evidence="2" id="KW-0472">Membrane</keyword>
<accession>A0A1G2LD78</accession>
<sequence length="346" mass="36079">MFPYPSPFRARLAAHPKTTIGVIVLAAALIALGAVMLGVGGPADTVSLLASLFTNSRERIFFVGSSYDVPAGELLRLAWEREGIRDAGTFRFTYPCVKGIKFSFPDGTAIPCDVGAVIALASPLEVVPALDAALPITIFVSIGFIPEGTTDATVIGSTTVTLNPKSPPPIVQNPPEATPTPAPSKSRTATLTPGERKVATYEFPAGSTTTTTFVVPPSPTPNGIADLAANVIATGTVDSSGNAFVPASTVQKGQQAAIVFDASNRGTGTSAPWNFVVNLPTSEPYLFRSGTQAALLPGEKIRFTIGFSDIRSGTTTAVITIDPDNALKDANRDNDHASATFYRVPD</sequence>
<feature type="compositionally biased region" description="Pro residues" evidence="1">
    <location>
        <begin position="165"/>
        <end position="182"/>
    </location>
</feature>
<evidence type="ECO:0000313" key="4">
    <source>
        <dbReference type="Proteomes" id="UP000178977"/>
    </source>
</evidence>
<dbReference type="EMBL" id="MHQT01000035">
    <property type="protein sequence ID" value="OHA08759.1"/>
    <property type="molecule type" value="Genomic_DNA"/>
</dbReference>